<dbReference type="PANTHER" id="PTHR46704:SF9">
    <property type="entry name" value="BHLH DOMAIN-CONTAINING PROTEIN"/>
    <property type="match status" value="1"/>
</dbReference>
<accession>A0A4Y2GHJ1</accession>
<name>A0A4Y2GHJ1_ARAVE</name>
<comment type="caution">
    <text evidence="2">The sequence shown here is derived from an EMBL/GenBank/DDBJ whole genome shotgun (WGS) entry which is preliminary data.</text>
</comment>
<proteinExistence type="predicted"/>
<evidence type="ECO:0000313" key="2">
    <source>
        <dbReference type="EMBL" id="GBM52008.1"/>
    </source>
</evidence>
<evidence type="ECO:0000313" key="3">
    <source>
        <dbReference type="Proteomes" id="UP000499080"/>
    </source>
</evidence>
<dbReference type="EMBL" id="BGPR01177605">
    <property type="protein sequence ID" value="GBM52008.1"/>
    <property type="molecule type" value="Genomic_DNA"/>
</dbReference>
<dbReference type="PANTHER" id="PTHR46704">
    <property type="entry name" value="CXC DOMAIN-CONTAINING PROTEIN-RELATED"/>
    <property type="match status" value="1"/>
</dbReference>
<dbReference type="AlphaFoldDB" id="A0A4Y2GHJ1"/>
<dbReference type="Proteomes" id="UP000499080">
    <property type="component" value="Unassembled WGS sequence"/>
</dbReference>
<evidence type="ECO:0000313" key="1">
    <source>
        <dbReference type="EMBL" id="GBM51894.1"/>
    </source>
</evidence>
<protein>
    <submittedName>
        <fullName evidence="2">Uncharacterized protein</fullName>
    </submittedName>
</protein>
<sequence>MGNDFCSALLGLHIFTGCDTRSAFKGKGKIKPLKIMQSNLIYSKVFQDLGSSWELTNSLINNLEAFVCELYGYPSTDQINDVRYKIFKLKFKIDVTFPPNFESLLLQIKRSNYQANIHRRCLKNYIDAPITSASGWVICDKNISVQWSTMPIAPDFFAKTHLLCMC</sequence>
<reference evidence="2 3" key="1">
    <citation type="journal article" date="2019" name="Sci. Rep.">
        <title>Orb-weaving spider Araneus ventricosus genome elucidates the spidroin gene catalogue.</title>
        <authorList>
            <person name="Kono N."/>
            <person name="Nakamura H."/>
            <person name="Ohtoshi R."/>
            <person name="Moran D.A.P."/>
            <person name="Shinohara A."/>
            <person name="Yoshida Y."/>
            <person name="Fujiwara M."/>
            <person name="Mori M."/>
            <person name="Tomita M."/>
            <person name="Arakawa K."/>
        </authorList>
    </citation>
    <scope>NUCLEOTIDE SEQUENCE [LARGE SCALE GENOMIC DNA]</scope>
</reference>
<keyword evidence="3" id="KW-1185">Reference proteome</keyword>
<organism evidence="2 3">
    <name type="scientific">Araneus ventricosus</name>
    <name type="common">Orbweaver spider</name>
    <name type="synonym">Epeira ventricosa</name>
    <dbReference type="NCBI Taxonomy" id="182803"/>
    <lineage>
        <taxon>Eukaryota</taxon>
        <taxon>Metazoa</taxon>
        <taxon>Ecdysozoa</taxon>
        <taxon>Arthropoda</taxon>
        <taxon>Chelicerata</taxon>
        <taxon>Arachnida</taxon>
        <taxon>Araneae</taxon>
        <taxon>Araneomorphae</taxon>
        <taxon>Entelegynae</taxon>
        <taxon>Araneoidea</taxon>
        <taxon>Araneidae</taxon>
        <taxon>Araneus</taxon>
    </lineage>
</organism>
<gene>
    <name evidence="1" type="ORF">AVEN_157573_1</name>
    <name evidence="2" type="ORF">AVEN_90489_1</name>
</gene>
<dbReference type="EMBL" id="BGPR01177566">
    <property type="protein sequence ID" value="GBM51894.1"/>
    <property type="molecule type" value="Genomic_DNA"/>
</dbReference>
<dbReference type="OrthoDB" id="6430887at2759"/>